<proteinExistence type="predicted"/>
<evidence type="ECO:0000313" key="3">
    <source>
        <dbReference type="EMBL" id="SMS00085.1"/>
    </source>
</evidence>
<dbReference type="AlphaFoldDB" id="A0A1Y6IR23"/>
<evidence type="ECO:0000259" key="1">
    <source>
        <dbReference type="SMART" id="SM00471"/>
    </source>
</evidence>
<dbReference type="Proteomes" id="UP000196125">
    <property type="component" value="Unassembled WGS sequence"/>
</dbReference>
<dbReference type="InterPro" id="IPR003607">
    <property type="entry name" value="HD/PDEase_dom"/>
</dbReference>
<dbReference type="PANTHER" id="PTHR33594:SF1">
    <property type="entry name" value="HD_PDEASE DOMAIN-CONTAINING PROTEIN"/>
    <property type="match status" value="1"/>
</dbReference>
<name>A0A1Y6IR23_9VIBR</name>
<gene>
    <name evidence="2" type="ORF">SBX37_03125</name>
    <name evidence="3" type="ORF">VIM7927_01326</name>
</gene>
<accession>A0A1Y6IR23</accession>
<dbReference type="RefSeq" id="WP_087480165.1">
    <property type="nucleotide sequence ID" value="NZ_AP024883.1"/>
</dbReference>
<dbReference type="Pfam" id="PF01966">
    <property type="entry name" value="HD"/>
    <property type="match status" value="1"/>
</dbReference>
<dbReference type="InterPro" id="IPR006674">
    <property type="entry name" value="HD_domain"/>
</dbReference>
<sequence length="215" mass="24417">MNSTLETKLKSIATNSMKDADPSHDMMHVDRVVKNCKYLSQFCQNVDMDVLITAAYLHDVISYPKDSSKNKDASRHSAEYASQLMRDIPEFPEEKMKQLEHVIQAHSYSSQIEAESIEAQILQDADRLDALGAIGIARCFIVGGKFASAISHPSEPNPTINQRPLDDKNYIVDHFYNKLLKLEQKLNTSAAKEIARKRGQFMQDFLNHLYEEIAI</sequence>
<dbReference type="EMBL" id="JAWRCO010000001">
    <property type="protein sequence ID" value="MDW6001888.1"/>
    <property type="molecule type" value="Genomic_DNA"/>
</dbReference>
<feature type="domain" description="HD/PDEase" evidence="1">
    <location>
        <begin position="21"/>
        <end position="140"/>
    </location>
</feature>
<dbReference type="EMBL" id="FXXI01000002">
    <property type="protein sequence ID" value="SMS00085.1"/>
    <property type="molecule type" value="Genomic_DNA"/>
</dbReference>
<dbReference type="PANTHER" id="PTHR33594">
    <property type="entry name" value="SUPERFAMILY HYDROLASE, PUTATIVE (AFU_ORTHOLOGUE AFUA_1G03035)-RELATED"/>
    <property type="match status" value="1"/>
</dbReference>
<evidence type="ECO:0000313" key="5">
    <source>
        <dbReference type="Proteomes" id="UP001283366"/>
    </source>
</evidence>
<organism evidence="3 4">
    <name type="scientific">Vibrio mangrovi</name>
    <dbReference type="NCBI Taxonomy" id="474394"/>
    <lineage>
        <taxon>Bacteria</taxon>
        <taxon>Pseudomonadati</taxon>
        <taxon>Pseudomonadota</taxon>
        <taxon>Gammaproteobacteria</taxon>
        <taxon>Vibrionales</taxon>
        <taxon>Vibrionaceae</taxon>
        <taxon>Vibrio</taxon>
    </lineage>
</organism>
<dbReference type="GO" id="GO:0016787">
    <property type="term" value="F:hydrolase activity"/>
    <property type="evidence" value="ECO:0007669"/>
    <property type="project" value="UniProtKB-KW"/>
</dbReference>
<reference evidence="2 5" key="2">
    <citation type="submission" date="2023-11" db="EMBL/GenBank/DDBJ databases">
        <title>Plant-associative lifestyle of Vibrio porteresiae and its evolutionary dynamics.</title>
        <authorList>
            <person name="Rameshkumar N."/>
            <person name="Kirti K."/>
        </authorList>
    </citation>
    <scope>NUCLEOTIDE SEQUENCE [LARGE SCALE GENOMIC DNA]</scope>
    <source>
        <strain evidence="2 5">MSSRF38</strain>
    </source>
</reference>
<dbReference type="SMART" id="SM00471">
    <property type="entry name" value="HDc"/>
    <property type="match status" value="1"/>
</dbReference>
<keyword evidence="3" id="KW-0378">Hydrolase</keyword>
<dbReference type="CDD" id="cd00077">
    <property type="entry name" value="HDc"/>
    <property type="match status" value="1"/>
</dbReference>
<reference evidence="3 4" key="1">
    <citation type="submission" date="2017-05" db="EMBL/GenBank/DDBJ databases">
        <authorList>
            <person name="Song R."/>
            <person name="Chenine A.L."/>
            <person name="Ruprecht R.M."/>
        </authorList>
    </citation>
    <scope>NUCLEOTIDE SEQUENCE [LARGE SCALE GENOMIC DNA]</scope>
    <source>
        <strain evidence="3 4">CECT 7927</strain>
    </source>
</reference>
<dbReference type="SUPFAM" id="SSF109604">
    <property type="entry name" value="HD-domain/PDEase-like"/>
    <property type="match status" value="1"/>
</dbReference>
<evidence type="ECO:0000313" key="4">
    <source>
        <dbReference type="Proteomes" id="UP000196125"/>
    </source>
</evidence>
<evidence type="ECO:0000313" key="2">
    <source>
        <dbReference type="EMBL" id="MDW6001888.1"/>
    </source>
</evidence>
<dbReference type="OrthoDB" id="9797344at2"/>
<keyword evidence="5" id="KW-1185">Reference proteome</keyword>
<protein>
    <submittedName>
        <fullName evidence="2">HD domain-containing protein</fullName>
    </submittedName>
    <submittedName>
        <fullName evidence="3">Putative hydrolase</fullName>
    </submittedName>
</protein>
<dbReference type="Proteomes" id="UP001283366">
    <property type="component" value="Unassembled WGS sequence"/>
</dbReference>
<dbReference type="Gene3D" id="1.10.3210.50">
    <property type="match status" value="1"/>
</dbReference>